<evidence type="ECO:0000256" key="10">
    <source>
        <dbReference type="RuleBase" id="RU003421"/>
    </source>
</evidence>
<dbReference type="GO" id="GO:0004177">
    <property type="term" value="F:aminopeptidase activity"/>
    <property type="evidence" value="ECO:0007669"/>
    <property type="project" value="UniProtKB-UniRule"/>
</dbReference>
<evidence type="ECO:0000256" key="2">
    <source>
        <dbReference type="ARBA" id="ARBA00004496"/>
    </source>
</evidence>
<reference evidence="12 13" key="1">
    <citation type="submission" date="2019-03" db="EMBL/GenBank/DDBJ databases">
        <title>Genomic Encyclopedia of Type Strains, Phase IV (KMG-IV): sequencing the most valuable type-strain genomes for metagenomic binning, comparative biology and taxonomic classification.</title>
        <authorList>
            <person name="Goeker M."/>
        </authorList>
    </citation>
    <scope>NUCLEOTIDE SEQUENCE [LARGE SCALE GENOMIC DNA]</scope>
    <source>
        <strain evidence="12 13">DSM 45361</strain>
    </source>
</reference>
<evidence type="ECO:0000256" key="1">
    <source>
        <dbReference type="ARBA" id="ARBA00001585"/>
    </source>
</evidence>
<accession>A0A4R6SKL8</accession>
<evidence type="ECO:0000256" key="4">
    <source>
        <dbReference type="ARBA" id="ARBA00022438"/>
    </source>
</evidence>
<feature type="active site" description="Nucleophile" evidence="9">
    <location>
        <position position="115"/>
    </location>
</feature>
<keyword evidence="4 8" id="KW-0031">Aminopeptidase</keyword>
<dbReference type="Proteomes" id="UP000295444">
    <property type="component" value="Unassembled WGS sequence"/>
</dbReference>
<comment type="similarity">
    <text evidence="3 8 10">Belongs to the peptidase S33 family.</text>
</comment>
<protein>
    <recommendedName>
        <fullName evidence="8 10">Proline iminopeptidase</fullName>
        <shortName evidence="8">PIP</shortName>
        <ecNumber evidence="8 10">3.4.11.5</ecNumber>
    </recommendedName>
    <alternativeName>
        <fullName evidence="8">Prolyl aminopeptidase</fullName>
    </alternativeName>
</protein>
<keyword evidence="13" id="KW-1185">Reference proteome</keyword>
<feature type="active site" description="Proton donor" evidence="9">
    <location>
        <position position="295"/>
    </location>
</feature>
<evidence type="ECO:0000256" key="9">
    <source>
        <dbReference type="PIRSR" id="PIRSR006431-1"/>
    </source>
</evidence>
<evidence type="ECO:0000256" key="5">
    <source>
        <dbReference type="ARBA" id="ARBA00022490"/>
    </source>
</evidence>
<dbReference type="PANTHER" id="PTHR43722">
    <property type="entry name" value="PROLINE IMINOPEPTIDASE"/>
    <property type="match status" value="1"/>
</dbReference>
<evidence type="ECO:0000313" key="13">
    <source>
        <dbReference type="Proteomes" id="UP000295444"/>
    </source>
</evidence>
<name>A0A4R6SKL8_LABRH</name>
<evidence type="ECO:0000259" key="11">
    <source>
        <dbReference type="Pfam" id="PF00561"/>
    </source>
</evidence>
<dbReference type="RefSeq" id="WP_208115452.1">
    <property type="nucleotide sequence ID" value="NZ_SNXZ01000001.1"/>
</dbReference>
<dbReference type="PRINTS" id="PR00111">
    <property type="entry name" value="ABHYDROLASE"/>
</dbReference>
<dbReference type="InterPro" id="IPR000073">
    <property type="entry name" value="AB_hydrolase_1"/>
</dbReference>
<evidence type="ECO:0000256" key="6">
    <source>
        <dbReference type="ARBA" id="ARBA00022670"/>
    </source>
</evidence>
<sequence>MVELYPELVVRAEGMLDVGDGNLVHWWESGNPGGLPAVMVHGGPGGGCPLGMGRALDPAKYRVIGFDQRGCGRSTPHASDPAADLSVNTTEHLLADMELLRESLGVSRWLLYGGSWGTTLALAYAQRCPERVVAIVLQAISTTRRREIDWLYEGVGRFFPREWARFRAHVPGDTPLLPGYVRLMDDPSLEVRTAAAAEWCRWENTVLSLEPNQGSLFSTEMTRDDLAFVRICAWYYSNYAWLDEGALIRSAGVLAGIPGVLIHGRLDLSCPTETAVELADAWPGVELHLLDDAGHKGSVSKREALLRATDRFAELS</sequence>
<organism evidence="12 13">
    <name type="scientific">Labedaea rhizosphaerae</name>
    <dbReference type="NCBI Taxonomy" id="598644"/>
    <lineage>
        <taxon>Bacteria</taxon>
        <taxon>Bacillati</taxon>
        <taxon>Actinomycetota</taxon>
        <taxon>Actinomycetes</taxon>
        <taxon>Pseudonocardiales</taxon>
        <taxon>Pseudonocardiaceae</taxon>
        <taxon>Labedaea</taxon>
    </lineage>
</organism>
<evidence type="ECO:0000256" key="8">
    <source>
        <dbReference type="PIRNR" id="PIRNR006431"/>
    </source>
</evidence>
<dbReference type="GO" id="GO:0005737">
    <property type="term" value="C:cytoplasm"/>
    <property type="evidence" value="ECO:0007669"/>
    <property type="project" value="UniProtKB-SubCell"/>
</dbReference>
<dbReference type="EMBL" id="SNXZ01000001">
    <property type="protein sequence ID" value="TDQ04467.1"/>
    <property type="molecule type" value="Genomic_DNA"/>
</dbReference>
<dbReference type="GO" id="GO:0006508">
    <property type="term" value="P:proteolysis"/>
    <property type="evidence" value="ECO:0007669"/>
    <property type="project" value="UniProtKB-KW"/>
</dbReference>
<dbReference type="InterPro" id="IPR002410">
    <property type="entry name" value="Peptidase_S33"/>
</dbReference>
<evidence type="ECO:0000256" key="7">
    <source>
        <dbReference type="ARBA" id="ARBA00022801"/>
    </source>
</evidence>
<keyword evidence="5 8" id="KW-0963">Cytoplasm</keyword>
<evidence type="ECO:0000256" key="3">
    <source>
        <dbReference type="ARBA" id="ARBA00010088"/>
    </source>
</evidence>
<dbReference type="InterPro" id="IPR005944">
    <property type="entry name" value="Pro_iminopeptidase"/>
</dbReference>
<proteinExistence type="inferred from homology"/>
<dbReference type="Gene3D" id="3.40.50.1820">
    <property type="entry name" value="alpha/beta hydrolase"/>
    <property type="match status" value="1"/>
</dbReference>
<dbReference type="PIRSF" id="PIRSF006431">
    <property type="entry name" value="Pept_S33"/>
    <property type="match status" value="1"/>
</dbReference>
<dbReference type="EC" id="3.4.11.5" evidence="8 10"/>
<comment type="caution">
    <text evidence="12">The sequence shown here is derived from an EMBL/GenBank/DDBJ whole genome shotgun (WGS) entry which is preliminary data.</text>
</comment>
<dbReference type="NCBIfam" id="TIGR01249">
    <property type="entry name" value="pro_imino_pep_1"/>
    <property type="match status" value="1"/>
</dbReference>
<dbReference type="InterPro" id="IPR029058">
    <property type="entry name" value="AB_hydrolase_fold"/>
</dbReference>
<gene>
    <name evidence="12" type="ORF">EV186_101419</name>
</gene>
<keyword evidence="7 8" id="KW-0378">Hydrolase</keyword>
<comment type="catalytic activity">
    <reaction evidence="1 8 10">
        <text>Release of N-terminal proline from a peptide.</text>
        <dbReference type="EC" id="3.4.11.5"/>
    </reaction>
</comment>
<dbReference type="Pfam" id="PF00561">
    <property type="entry name" value="Abhydrolase_1"/>
    <property type="match status" value="1"/>
</dbReference>
<dbReference type="SUPFAM" id="SSF53474">
    <property type="entry name" value="alpha/beta-Hydrolases"/>
    <property type="match status" value="1"/>
</dbReference>
<evidence type="ECO:0000313" key="12">
    <source>
        <dbReference type="EMBL" id="TDQ04467.1"/>
    </source>
</evidence>
<keyword evidence="6 8" id="KW-0645">Protease</keyword>
<dbReference type="PANTHER" id="PTHR43722:SF1">
    <property type="entry name" value="PROLINE IMINOPEPTIDASE"/>
    <property type="match status" value="1"/>
</dbReference>
<feature type="domain" description="AB hydrolase-1" evidence="11">
    <location>
        <begin position="38"/>
        <end position="151"/>
    </location>
</feature>
<dbReference type="PRINTS" id="PR00793">
    <property type="entry name" value="PROAMNOPTASE"/>
</dbReference>
<comment type="subcellular location">
    <subcellularLocation>
        <location evidence="2 8">Cytoplasm</location>
    </subcellularLocation>
</comment>
<feature type="active site" evidence="9">
    <location>
        <position position="267"/>
    </location>
</feature>
<dbReference type="AlphaFoldDB" id="A0A4R6SKL8"/>